<dbReference type="NCBIfam" id="NF033507">
    <property type="entry name" value="Loki-CTERM"/>
    <property type="match status" value="1"/>
</dbReference>
<name>X1RMQ7_9ZZZZ</name>
<dbReference type="InterPro" id="IPR013320">
    <property type="entry name" value="ConA-like_dom_sf"/>
</dbReference>
<gene>
    <name evidence="2" type="ORF">S12H4_21261</name>
</gene>
<keyword evidence="1" id="KW-0472">Membrane</keyword>
<evidence type="ECO:0000313" key="2">
    <source>
        <dbReference type="EMBL" id="GAI81933.1"/>
    </source>
</evidence>
<keyword evidence="1" id="KW-0812">Transmembrane</keyword>
<protein>
    <recommendedName>
        <fullName evidence="3">LamG-like jellyroll fold domain-containing protein</fullName>
    </recommendedName>
</protein>
<evidence type="ECO:0008006" key="3">
    <source>
        <dbReference type="Google" id="ProtNLM"/>
    </source>
</evidence>
<evidence type="ECO:0000256" key="1">
    <source>
        <dbReference type="SAM" id="Phobius"/>
    </source>
</evidence>
<reference evidence="2" key="1">
    <citation type="journal article" date="2014" name="Front. Microbiol.">
        <title>High frequency of phylogenetically diverse reductive dehalogenase-homologous genes in deep subseafloor sedimentary metagenomes.</title>
        <authorList>
            <person name="Kawai M."/>
            <person name="Futagami T."/>
            <person name="Toyoda A."/>
            <person name="Takaki Y."/>
            <person name="Nishi S."/>
            <person name="Hori S."/>
            <person name="Arai W."/>
            <person name="Tsubouchi T."/>
            <person name="Morono Y."/>
            <person name="Uchiyama I."/>
            <person name="Ito T."/>
            <person name="Fujiyama A."/>
            <person name="Inagaki F."/>
            <person name="Takami H."/>
        </authorList>
    </citation>
    <scope>NUCLEOTIDE SEQUENCE</scope>
    <source>
        <strain evidence="2">Expedition CK06-06</strain>
    </source>
</reference>
<dbReference type="AlphaFoldDB" id="X1RMQ7"/>
<feature type="transmembrane region" description="Helical" evidence="1">
    <location>
        <begin position="189"/>
        <end position="207"/>
    </location>
</feature>
<feature type="non-terminal residue" evidence="2">
    <location>
        <position position="1"/>
    </location>
</feature>
<dbReference type="EMBL" id="BARW01010907">
    <property type="protein sequence ID" value="GAI81933.1"/>
    <property type="molecule type" value="Genomic_DNA"/>
</dbReference>
<accession>X1RMQ7</accession>
<sequence>LPPVYFNGTIDDIRIFSEAISVQDVEWLYNGGLGREESLTLNQGTYELNWWKFEEGSGNTIYDSYTDIDTTFTYQSDLRYFTVDTTLPSITIISPAENEFFGSIAPDYDISITGFNEAIWYTIDGGTTNITTSGLTGTINQTEWDKLTDGIVTITFYANNSAGIIGSDMVQVIKSVSVEPPPSPPGIPGYNLIALIGVTFAITLILAKRKLKK</sequence>
<organism evidence="2">
    <name type="scientific">marine sediment metagenome</name>
    <dbReference type="NCBI Taxonomy" id="412755"/>
    <lineage>
        <taxon>unclassified sequences</taxon>
        <taxon>metagenomes</taxon>
        <taxon>ecological metagenomes</taxon>
    </lineage>
</organism>
<comment type="caution">
    <text evidence="2">The sequence shown here is derived from an EMBL/GenBank/DDBJ whole genome shotgun (WGS) entry which is preliminary data.</text>
</comment>
<dbReference type="Gene3D" id="2.60.120.200">
    <property type="match status" value="1"/>
</dbReference>
<proteinExistence type="predicted"/>
<keyword evidence="1" id="KW-1133">Transmembrane helix</keyword>
<dbReference type="SUPFAM" id="SSF49899">
    <property type="entry name" value="Concanavalin A-like lectins/glucanases"/>
    <property type="match status" value="1"/>
</dbReference>